<accession>A0A3N4HZG4</accession>
<protein>
    <submittedName>
        <fullName evidence="2">Uncharacterized protein</fullName>
    </submittedName>
</protein>
<organism evidence="2 3">
    <name type="scientific">Ascobolus immersus RN42</name>
    <dbReference type="NCBI Taxonomy" id="1160509"/>
    <lineage>
        <taxon>Eukaryota</taxon>
        <taxon>Fungi</taxon>
        <taxon>Dikarya</taxon>
        <taxon>Ascomycota</taxon>
        <taxon>Pezizomycotina</taxon>
        <taxon>Pezizomycetes</taxon>
        <taxon>Pezizales</taxon>
        <taxon>Ascobolaceae</taxon>
        <taxon>Ascobolus</taxon>
    </lineage>
</organism>
<feature type="region of interest" description="Disordered" evidence="1">
    <location>
        <begin position="259"/>
        <end position="322"/>
    </location>
</feature>
<feature type="compositionally biased region" description="Basic residues" evidence="1">
    <location>
        <begin position="290"/>
        <end position="302"/>
    </location>
</feature>
<feature type="compositionally biased region" description="Basic and acidic residues" evidence="1">
    <location>
        <begin position="177"/>
        <end position="222"/>
    </location>
</feature>
<evidence type="ECO:0000313" key="3">
    <source>
        <dbReference type="Proteomes" id="UP000275078"/>
    </source>
</evidence>
<keyword evidence="3" id="KW-1185">Reference proteome</keyword>
<dbReference type="Proteomes" id="UP000275078">
    <property type="component" value="Unassembled WGS sequence"/>
</dbReference>
<dbReference type="EMBL" id="ML119728">
    <property type="protein sequence ID" value="RPA77331.1"/>
    <property type="molecule type" value="Genomic_DNA"/>
</dbReference>
<dbReference type="AlphaFoldDB" id="A0A3N4HZG4"/>
<evidence type="ECO:0000256" key="1">
    <source>
        <dbReference type="SAM" id="MobiDB-lite"/>
    </source>
</evidence>
<sequence>MSAFHRTLTRAVFRTQPGHWDSRLALVRLFTQTTPSPEPNCEGRIFDTIPAGSPELNCEGRIFDTIPVGSPRGSRPGGRPSIWRHGYLEKEGEKGDVDYRLGKVSLKEPPKSAGLPRPGLPRLVKHWRMEKEETTQETDASLAQQGTATEHETTTTTTQAETTEVGQQTITQAIEEAESKEQQKETSEITLDTPERKPGRSAKPEKLEKFQRLRYEKADRKGHLFVSKSPRTGDLSKAEQQRLAEIDRREAERQAYFLEKLERDRQKKAANRLKMKEESEEENARAQMKKEKKKAKKEKKRERREMREEEKKDRKNLGEVEE</sequence>
<reference evidence="2 3" key="1">
    <citation type="journal article" date="2018" name="Nat. Ecol. Evol.">
        <title>Pezizomycetes genomes reveal the molecular basis of ectomycorrhizal truffle lifestyle.</title>
        <authorList>
            <person name="Murat C."/>
            <person name="Payen T."/>
            <person name="Noel B."/>
            <person name="Kuo A."/>
            <person name="Morin E."/>
            <person name="Chen J."/>
            <person name="Kohler A."/>
            <person name="Krizsan K."/>
            <person name="Balestrini R."/>
            <person name="Da Silva C."/>
            <person name="Montanini B."/>
            <person name="Hainaut M."/>
            <person name="Levati E."/>
            <person name="Barry K.W."/>
            <person name="Belfiori B."/>
            <person name="Cichocki N."/>
            <person name="Clum A."/>
            <person name="Dockter R.B."/>
            <person name="Fauchery L."/>
            <person name="Guy J."/>
            <person name="Iotti M."/>
            <person name="Le Tacon F."/>
            <person name="Lindquist E.A."/>
            <person name="Lipzen A."/>
            <person name="Malagnac F."/>
            <person name="Mello A."/>
            <person name="Molinier V."/>
            <person name="Miyauchi S."/>
            <person name="Poulain J."/>
            <person name="Riccioni C."/>
            <person name="Rubini A."/>
            <person name="Sitrit Y."/>
            <person name="Splivallo R."/>
            <person name="Traeger S."/>
            <person name="Wang M."/>
            <person name="Zifcakova L."/>
            <person name="Wipf D."/>
            <person name="Zambonelli A."/>
            <person name="Paolocci F."/>
            <person name="Nowrousian M."/>
            <person name="Ottonello S."/>
            <person name="Baldrian P."/>
            <person name="Spatafora J.W."/>
            <person name="Henrissat B."/>
            <person name="Nagy L.G."/>
            <person name="Aury J.M."/>
            <person name="Wincker P."/>
            <person name="Grigoriev I.V."/>
            <person name="Bonfante P."/>
            <person name="Martin F.M."/>
        </authorList>
    </citation>
    <scope>NUCLEOTIDE SEQUENCE [LARGE SCALE GENOMIC DNA]</scope>
    <source>
        <strain evidence="2 3">RN42</strain>
    </source>
</reference>
<evidence type="ECO:0000313" key="2">
    <source>
        <dbReference type="EMBL" id="RPA77331.1"/>
    </source>
</evidence>
<gene>
    <name evidence="2" type="ORF">BJ508DRAFT_417155</name>
</gene>
<feature type="compositionally biased region" description="Basic and acidic residues" evidence="1">
    <location>
        <begin position="303"/>
        <end position="322"/>
    </location>
</feature>
<proteinExistence type="predicted"/>
<feature type="region of interest" description="Disordered" evidence="1">
    <location>
        <begin position="130"/>
        <end position="242"/>
    </location>
</feature>
<feature type="compositionally biased region" description="Low complexity" evidence="1">
    <location>
        <begin position="143"/>
        <end position="169"/>
    </location>
</feature>
<name>A0A3N4HZG4_ASCIM</name>